<gene>
    <name evidence="4" type="ORF">KDA27_25585</name>
</gene>
<proteinExistence type="predicted"/>
<feature type="transmembrane region" description="Helical" evidence="2">
    <location>
        <begin position="30"/>
        <end position="49"/>
    </location>
</feature>
<protein>
    <submittedName>
        <fullName evidence="4">Ig-like domain-containing protein</fullName>
    </submittedName>
</protein>
<sequence length="457" mass="50304">MSRSRSGHRHRRLVGEVCGSLNEPRRRPGIRAFLSLGLLAAVLASGFVVGCAKIRAPSGGPADETDPFVTQSFPDSAATGVMPTDSLAIVFSEPMKRRTVEEAFRITPSVEFRSIEWEADTLTFYLTAPLDTATTYVGLLGGDAADRRGRKMTNPWSWPFSTAATLDPGTASGKLHGGRFKPNGLFLYVWPWEAGPPDTTESYYPPDPIRFGQTNSDGTFTIDFLPTETPLRICAFYDRDKDGSFQPLPDRWACVEDPVVIPDSTAVLPDIDIFLAESEEPGTIEGTVVDSLCIVSAPGAVLRLVRAERDSLLEWLSGEYEARQRGRGTLTVADSIRIEAEMAEFARLEMRAVDDSLLCAQPIRVELVTGDSLVSETSGPDYRFTEVDPGIYRVRAYRDTDQNQERSVGEAEGRYPFALEVRPLRVLDELEISLTLPEGETLLRPLPPEPAVEDSLP</sequence>
<dbReference type="InterPro" id="IPR032812">
    <property type="entry name" value="SbsA_Ig"/>
</dbReference>
<dbReference type="EMBL" id="JAGQHS010000283">
    <property type="protein sequence ID" value="MCA9759192.1"/>
    <property type="molecule type" value="Genomic_DNA"/>
</dbReference>
<evidence type="ECO:0000313" key="5">
    <source>
        <dbReference type="Proteomes" id="UP000739538"/>
    </source>
</evidence>
<accession>A0A956NI96</accession>
<reference evidence="4" key="1">
    <citation type="submission" date="2020-04" db="EMBL/GenBank/DDBJ databases">
        <authorList>
            <person name="Zhang T."/>
        </authorList>
    </citation>
    <scope>NUCLEOTIDE SEQUENCE</scope>
    <source>
        <strain evidence="4">HKST-UBA02</strain>
    </source>
</reference>
<keyword evidence="1" id="KW-0732">Signal</keyword>
<dbReference type="AlphaFoldDB" id="A0A956NI96"/>
<evidence type="ECO:0000256" key="2">
    <source>
        <dbReference type="SAM" id="Phobius"/>
    </source>
</evidence>
<feature type="domain" description="SbsA Ig-like" evidence="3">
    <location>
        <begin position="63"/>
        <end position="162"/>
    </location>
</feature>
<evidence type="ECO:0000313" key="4">
    <source>
        <dbReference type="EMBL" id="MCA9759192.1"/>
    </source>
</evidence>
<keyword evidence="2" id="KW-0812">Transmembrane</keyword>
<organism evidence="4 5">
    <name type="scientific">Eiseniibacteriota bacterium</name>
    <dbReference type="NCBI Taxonomy" id="2212470"/>
    <lineage>
        <taxon>Bacteria</taxon>
        <taxon>Candidatus Eiseniibacteriota</taxon>
    </lineage>
</organism>
<name>A0A956NI96_UNCEI</name>
<keyword evidence="2" id="KW-1133">Transmembrane helix</keyword>
<dbReference type="Pfam" id="PF13205">
    <property type="entry name" value="Big_5"/>
    <property type="match status" value="1"/>
</dbReference>
<evidence type="ECO:0000259" key="3">
    <source>
        <dbReference type="Pfam" id="PF13205"/>
    </source>
</evidence>
<keyword evidence="2" id="KW-0472">Membrane</keyword>
<evidence type="ECO:0000256" key="1">
    <source>
        <dbReference type="ARBA" id="ARBA00022729"/>
    </source>
</evidence>
<comment type="caution">
    <text evidence="4">The sequence shown here is derived from an EMBL/GenBank/DDBJ whole genome shotgun (WGS) entry which is preliminary data.</text>
</comment>
<dbReference type="Proteomes" id="UP000739538">
    <property type="component" value="Unassembled WGS sequence"/>
</dbReference>
<reference evidence="4" key="2">
    <citation type="journal article" date="2021" name="Microbiome">
        <title>Successional dynamics and alternative stable states in a saline activated sludge microbial community over 9 years.</title>
        <authorList>
            <person name="Wang Y."/>
            <person name="Ye J."/>
            <person name="Ju F."/>
            <person name="Liu L."/>
            <person name="Boyd J.A."/>
            <person name="Deng Y."/>
            <person name="Parks D.H."/>
            <person name="Jiang X."/>
            <person name="Yin X."/>
            <person name="Woodcroft B.J."/>
            <person name="Tyson G.W."/>
            <person name="Hugenholtz P."/>
            <person name="Polz M.F."/>
            <person name="Zhang T."/>
        </authorList>
    </citation>
    <scope>NUCLEOTIDE SEQUENCE</scope>
    <source>
        <strain evidence="4">HKST-UBA02</strain>
    </source>
</reference>